<dbReference type="SUPFAM" id="SSF109640">
    <property type="entry name" value="KRAB domain (Kruppel-associated box)"/>
    <property type="match status" value="1"/>
</dbReference>
<dbReference type="Proteomes" id="UP000694393">
    <property type="component" value="Unplaced"/>
</dbReference>
<sequence length="86" mass="9736">LGGTSSEWRLVLVAFKEVAMYFSWAEWGHLAEEQRQLYRDIMCGDSYTHREASAPGSLHSLQISGGAAPETPKSHWREAATLMYYN</sequence>
<feature type="domain" description="KRAB" evidence="1">
    <location>
        <begin position="13"/>
        <end position="86"/>
    </location>
</feature>
<dbReference type="InterPro" id="IPR001909">
    <property type="entry name" value="KRAB"/>
</dbReference>
<dbReference type="AlphaFoldDB" id="A0A8C8VKS3"/>
<dbReference type="GO" id="GO:0006355">
    <property type="term" value="P:regulation of DNA-templated transcription"/>
    <property type="evidence" value="ECO:0007669"/>
    <property type="project" value="InterPro"/>
</dbReference>
<dbReference type="PROSITE" id="PS50805">
    <property type="entry name" value="KRAB"/>
    <property type="match status" value="1"/>
</dbReference>
<dbReference type="Gene3D" id="6.10.140.140">
    <property type="match status" value="1"/>
</dbReference>
<protein>
    <recommendedName>
        <fullName evidence="1">KRAB domain-containing protein</fullName>
    </recommendedName>
</protein>
<evidence type="ECO:0000313" key="3">
    <source>
        <dbReference type="Proteomes" id="UP000694393"/>
    </source>
</evidence>
<dbReference type="InterPro" id="IPR036051">
    <property type="entry name" value="KRAB_dom_sf"/>
</dbReference>
<keyword evidence="3" id="KW-1185">Reference proteome</keyword>
<evidence type="ECO:0000313" key="2">
    <source>
        <dbReference type="Ensembl" id="ENSPCEP00000014900.1"/>
    </source>
</evidence>
<name>A0A8C8VKS3_9SAUR</name>
<proteinExistence type="predicted"/>
<dbReference type="Pfam" id="PF01352">
    <property type="entry name" value="KRAB"/>
    <property type="match status" value="1"/>
</dbReference>
<dbReference type="Ensembl" id="ENSPCET00000015430.1">
    <property type="protein sequence ID" value="ENSPCEP00000014900.1"/>
    <property type="gene ID" value="ENSPCEG00000011788.1"/>
</dbReference>
<reference evidence="2" key="2">
    <citation type="submission" date="2025-09" db="UniProtKB">
        <authorList>
            <consortium name="Ensembl"/>
        </authorList>
    </citation>
    <scope>IDENTIFICATION</scope>
</reference>
<dbReference type="CDD" id="cd07765">
    <property type="entry name" value="KRAB_A-box"/>
    <property type="match status" value="1"/>
</dbReference>
<dbReference type="SMART" id="SM00349">
    <property type="entry name" value="KRAB"/>
    <property type="match status" value="1"/>
</dbReference>
<organism evidence="2 3">
    <name type="scientific">Pelusios castaneus</name>
    <name type="common">West African mud turtle</name>
    <dbReference type="NCBI Taxonomy" id="367368"/>
    <lineage>
        <taxon>Eukaryota</taxon>
        <taxon>Metazoa</taxon>
        <taxon>Chordata</taxon>
        <taxon>Craniata</taxon>
        <taxon>Vertebrata</taxon>
        <taxon>Euteleostomi</taxon>
        <taxon>Archelosauria</taxon>
        <taxon>Testudinata</taxon>
        <taxon>Testudines</taxon>
        <taxon>Pleurodira</taxon>
        <taxon>Pelomedusidae</taxon>
        <taxon>Pelusios</taxon>
    </lineage>
</organism>
<evidence type="ECO:0000259" key="1">
    <source>
        <dbReference type="PROSITE" id="PS50805"/>
    </source>
</evidence>
<reference evidence="2" key="1">
    <citation type="submission" date="2025-08" db="UniProtKB">
        <authorList>
            <consortium name="Ensembl"/>
        </authorList>
    </citation>
    <scope>IDENTIFICATION</scope>
</reference>
<accession>A0A8C8VKS3</accession>